<feature type="non-terminal residue" evidence="4">
    <location>
        <position position="368"/>
    </location>
</feature>
<dbReference type="Gene3D" id="3.20.20.100">
    <property type="entry name" value="NADP-dependent oxidoreductase domain"/>
    <property type="match status" value="1"/>
</dbReference>
<keyword evidence="1" id="KW-0560">Oxidoreductase</keyword>
<evidence type="ECO:0000313" key="4">
    <source>
        <dbReference type="EMBL" id="WAR04022.1"/>
    </source>
</evidence>
<protein>
    <submittedName>
        <fullName evidence="4">YRPG-like protein</fullName>
    </submittedName>
</protein>
<name>A0ABY7E4Y1_MYAAR</name>
<dbReference type="SUPFAM" id="SSF51430">
    <property type="entry name" value="NAD(P)-linked oxidoreductase"/>
    <property type="match status" value="1"/>
</dbReference>
<sequence length="368" mass="40992">MMTEARLEYNYLGNSGVRVSNLCLGTMTFGKTATGTGVSPTQADEELSFKIMDRFAEMGGNFLDTANVYGLGLSETIVGKWLAKHERKLFVLATKVRGTMDKDNVNAVGLSRRHIVESCEESLARLQTPYIDLYQSHVWDNATNLDETLRTFDDLIRCGKVRYFGASNVCGWQLQKIVDRIDAMGLNKCVSLQQQYNLLCRQSEFEEFMVCENEGIGILPWSPLKGGMLTGKFKRDSKPDPTGSRIGFVHTDEAKAMQSAPAWSKLNGDEGFWALIDVMEAAAKNHGQTVPRVALRWLLQKPRVSSVIIGATSVAQLEDNVAASKGWSLTEEEMSQLDAVSPRVTLYPYEMIWRINGPRNNPFAQVIG</sequence>
<reference evidence="4" key="1">
    <citation type="submission" date="2022-11" db="EMBL/GenBank/DDBJ databases">
        <title>Centuries of genome instability and evolution in soft-shell clam transmissible cancer (bioRxiv).</title>
        <authorList>
            <person name="Hart S.F.M."/>
            <person name="Yonemitsu M.A."/>
            <person name="Giersch R.M."/>
            <person name="Beal B.F."/>
            <person name="Arriagada G."/>
            <person name="Davis B.W."/>
            <person name="Ostrander E.A."/>
            <person name="Goff S.P."/>
            <person name="Metzger M.J."/>
        </authorList>
    </citation>
    <scope>NUCLEOTIDE SEQUENCE</scope>
    <source>
        <strain evidence="4">MELC-2E11</strain>
        <tissue evidence="4">Siphon/mantle</tissue>
    </source>
</reference>
<keyword evidence="5" id="KW-1185">Reference proteome</keyword>
<accession>A0ABY7E4Y1</accession>
<feature type="domain" description="NADP-dependent oxidoreductase" evidence="3">
    <location>
        <begin position="22"/>
        <end position="340"/>
    </location>
</feature>
<dbReference type="Proteomes" id="UP001164746">
    <property type="component" value="Chromosome 4"/>
</dbReference>
<dbReference type="InterPro" id="IPR050523">
    <property type="entry name" value="AKR_Detox_Biosynth"/>
</dbReference>
<evidence type="ECO:0000259" key="3">
    <source>
        <dbReference type="Pfam" id="PF00248"/>
    </source>
</evidence>
<dbReference type="Pfam" id="PF00248">
    <property type="entry name" value="Aldo_ket_red"/>
    <property type="match status" value="1"/>
</dbReference>
<proteinExistence type="inferred from homology"/>
<comment type="similarity">
    <text evidence="2">Belongs to the aldo/keto reductase family. Aldo/keto reductase 2 subfamily.</text>
</comment>
<dbReference type="InterPro" id="IPR023210">
    <property type="entry name" value="NADP_OxRdtase_dom"/>
</dbReference>
<evidence type="ECO:0000256" key="2">
    <source>
        <dbReference type="ARBA" id="ARBA00038157"/>
    </source>
</evidence>
<dbReference type="PANTHER" id="PTHR43364">
    <property type="entry name" value="NADH-SPECIFIC METHYLGLYOXAL REDUCTASE-RELATED"/>
    <property type="match status" value="1"/>
</dbReference>
<organism evidence="4 5">
    <name type="scientific">Mya arenaria</name>
    <name type="common">Soft-shell clam</name>
    <dbReference type="NCBI Taxonomy" id="6604"/>
    <lineage>
        <taxon>Eukaryota</taxon>
        <taxon>Metazoa</taxon>
        <taxon>Spiralia</taxon>
        <taxon>Lophotrochozoa</taxon>
        <taxon>Mollusca</taxon>
        <taxon>Bivalvia</taxon>
        <taxon>Autobranchia</taxon>
        <taxon>Heteroconchia</taxon>
        <taxon>Euheterodonta</taxon>
        <taxon>Imparidentia</taxon>
        <taxon>Neoheterodontei</taxon>
        <taxon>Myida</taxon>
        <taxon>Myoidea</taxon>
        <taxon>Myidae</taxon>
        <taxon>Mya</taxon>
    </lineage>
</organism>
<dbReference type="InterPro" id="IPR036812">
    <property type="entry name" value="NAD(P)_OxRdtase_dom_sf"/>
</dbReference>
<dbReference type="PANTHER" id="PTHR43364:SF4">
    <property type="entry name" value="NAD(P)-LINKED OXIDOREDUCTASE SUPERFAMILY PROTEIN"/>
    <property type="match status" value="1"/>
</dbReference>
<evidence type="ECO:0000313" key="5">
    <source>
        <dbReference type="Proteomes" id="UP001164746"/>
    </source>
</evidence>
<dbReference type="EMBL" id="CP111015">
    <property type="protein sequence ID" value="WAR04022.1"/>
    <property type="molecule type" value="Genomic_DNA"/>
</dbReference>
<evidence type="ECO:0000256" key="1">
    <source>
        <dbReference type="ARBA" id="ARBA00023002"/>
    </source>
</evidence>
<dbReference type="CDD" id="cd19081">
    <property type="entry name" value="AKR_AKR9C1"/>
    <property type="match status" value="1"/>
</dbReference>
<gene>
    <name evidence="4" type="ORF">MAR_010580</name>
</gene>